<organism evidence="2 3">
    <name type="scientific">Smittium simulii</name>
    <dbReference type="NCBI Taxonomy" id="133385"/>
    <lineage>
        <taxon>Eukaryota</taxon>
        <taxon>Fungi</taxon>
        <taxon>Fungi incertae sedis</taxon>
        <taxon>Zoopagomycota</taxon>
        <taxon>Kickxellomycotina</taxon>
        <taxon>Harpellomycetes</taxon>
        <taxon>Harpellales</taxon>
        <taxon>Legeriomycetaceae</taxon>
        <taxon>Smittium</taxon>
    </lineage>
</organism>
<dbReference type="OrthoDB" id="10645124at2759"/>
<sequence length="262" mass="30050">MDLKEFLLPADTPPASTKKPPRPKSMKINMPPAFATENLKEVFHSFLTPEIEIDTLSRIQWQIEAYFIEQNLEAPFWLKCPPPDPGFEDNPATLNQNKADMAIQELEIMKEKRKSLKLQEIYKIQQPYERKSSTLKILNEALIVETSKSKKKLSRIHISNPFSSIKFGFRLNTNKKNKGLKKENNMDLDVGYKTPKTQDAAKTENPSVLPVVSKKNRNTKVMEVPPWLDIPPPDPHFEDQIASIELKTSNQLCPNCGNFYAR</sequence>
<dbReference type="EMBL" id="MBFR01000099">
    <property type="protein sequence ID" value="PVU94187.1"/>
    <property type="molecule type" value="Genomic_DNA"/>
</dbReference>
<proteinExistence type="predicted"/>
<evidence type="ECO:0000313" key="3">
    <source>
        <dbReference type="Proteomes" id="UP000245383"/>
    </source>
</evidence>
<accession>A0A2T9YPD0</accession>
<evidence type="ECO:0000256" key="1">
    <source>
        <dbReference type="SAM" id="MobiDB-lite"/>
    </source>
</evidence>
<name>A0A2T9YPD0_9FUNG</name>
<dbReference type="AlphaFoldDB" id="A0A2T9YPD0"/>
<dbReference type="Proteomes" id="UP000245383">
    <property type="component" value="Unassembled WGS sequence"/>
</dbReference>
<keyword evidence="3" id="KW-1185">Reference proteome</keyword>
<protein>
    <submittedName>
        <fullName evidence="2">Uncharacterized protein</fullName>
    </submittedName>
</protein>
<comment type="caution">
    <text evidence="2">The sequence shown here is derived from an EMBL/GenBank/DDBJ whole genome shotgun (WGS) entry which is preliminary data.</text>
</comment>
<feature type="region of interest" description="Disordered" evidence="1">
    <location>
        <begin position="1"/>
        <end position="26"/>
    </location>
</feature>
<evidence type="ECO:0000313" key="2">
    <source>
        <dbReference type="EMBL" id="PVU94187.1"/>
    </source>
</evidence>
<reference evidence="2 3" key="1">
    <citation type="journal article" date="2018" name="MBio">
        <title>Comparative Genomics Reveals the Core Gene Toolbox for the Fungus-Insect Symbiosis.</title>
        <authorList>
            <person name="Wang Y."/>
            <person name="Stata M."/>
            <person name="Wang W."/>
            <person name="Stajich J.E."/>
            <person name="White M.M."/>
            <person name="Moncalvo J.M."/>
        </authorList>
    </citation>
    <scope>NUCLEOTIDE SEQUENCE [LARGE SCALE GENOMIC DNA]</scope>
    <source>
        <strain evidence="2 3">SWE-8-4</strain>
    </source>
</reference>
<gene>
    <name evidence="2" type="ORF">BB561_002761</name>
</gene>